<dbReference type="Gene3D" id="1.10.287.1060">
    <property type="entry name" value="ESAT-6-like"/>
    <property type="match status" value="1"/>
</dbReference>
<name>A0AAW5SSW4_MYCNV</name>
<gene>
    <name evidence="1" type="ORF">H7I77_25270</name>
</gene>
<dbReference type="InterPro" id="IPR036689">
    <property type="entry name" value="ESAT-6-like_sf"/>
</dbReference>
<reference evidence="1" key="1">
    <citation type="submission" date="2020-07" db="EMBL/GenBank/DDBJ databases">
        <authorList>
            <person name="Pettersson B.M.F."/>
            <person name="Behra P.R.K."/>
            <person name="Ramesh M."/>
            <person name="Das S."/>
            <person name="Dasgupta S."/>
            <person name="Kirsebom L.A."/>
        </authorList>
    </citation>
    <scope>NUCLEOTIDE SEQUENCE</scope>
    <source>
        <strain evidence="1">DSM 44203</strain>
    </source>
</reference>
<dbReference type="EMBL" id="JACKTI010000069">
    <property type="protein sequence ID" value="MCV7026622.1"/>
    <property type="molecule type" value="Genomic_DNA"/>
</dbReference>
<dbReference type="Proteomes" id="UP001207528">
    <property type="component" value="Unassembled WGS sequence"/>
</dbReference>
<dbReference type="AlphaFoldDB" id="A0AAW5SSW4"/>
<accession>A0AAW5SSW4</accession>
<dbReference type="Pfam" id="PF06013">
    <property type="entry name" value="WXG100"/>
    <property type="match status" value="1"/>
</dbReference>
<proteinExistence type="predicted"/>
<comment type="caution">
    <text evidence="1">The sequence shown here is derived from an EMBL/GenBank/DDBJ whole genome shotgun (WGS) entry which is preliminary data.</text>
</comment>
<evidence type="ECO:0000313" key="2">
    <source>
        <dbReference type="Proteomes" id="UP001207528"/>
    </source>
</evidence>
<organism evidence="1 2">
    <name type="scientific">Mycolicibacterium novocastrense</name>
    <name type="common">Mycobacterium novocastrense</name>
    <dbReference type="NCBI Taxonomy" id="59813"/>
    <lineage>
        <taxon>Bacteria</taxon>
        <taxon>Bacillati</taxon>
        <taxon>Actinomycetota</taxon>
        <taxon>Actinomycetes</taxon>
        <taxon>Mycobacteriales</taxon>
        <taxon>Mycobacteriaceae</taxon>
        <taxon>Mycolicibacterium</taxon>
    </lineage>
</organism>
<sequence>MPTEKENPVSIVVTPELLRTTSDAITAHMETAQAIARGYLGNQENVMSSATWSGQAVNASHATATQLTSDLQKVLTGGTRLAEGLKAAAALMESHEADSTHAFQGLFGAGAQTV</sequence>
<evidence type="ECO:0000313" key="1">
    <source>
        <dbReference type="EMBL" id="MCV7026622.1"/>
    </source>
</evidence>
<dbReference type="InterPro" id="IPR010310">
    <property type="entry name" value="T7SS_ESAT-6-like"/>
</dbReference>
<dbReference type="SUPFAM" id="SSF140453">
    <property type="entry name" value="EsxAB dimer-like"/>
    <property type="match status" value="1"/>
</dbReference>
<reference evidence="1" key="2">
    <citation type="journal article" date="2022" name="BMC Genomics">
        <title>Comparative genome analysis of mycobacteria focusing on tRNA and non-coding RNA.</title>
        <authorList>
            <person name="Behra P.R.K."/>
            <person name="Pettersson B.M.F."/>
            <person name="Ramesh M."/>
            <person name="Das S."/>
            <person name="Dasgupta S."/>
            <person name="Kirsebom L.A."/>
        </authorList>
    </citation>
    <scope>NUCLEOTIDE SEQUENCE</scope>
    <source>
        <strain evidence="1">DSM 44203</strain>
    </source>
</reference>
<protein>
    <submittedName>
        <fullName evidence="1">WXG100 family type VII secretion target</fullName>
    </submittedName>
</protein>